<dbReference type="Pfam" id="PF00107">
    <property type="entry name" value="ADH_zinc_N"/>
    <property type="match status" value="1"/>
</dbReference>
<proteinExistence type="predicted"/>
<dbReference type="InterPro" id="IPR020843">
    <property type="entry name" value="ER"/>
</dbReference>
<evidence type="ECO:0000313" key="4">
    <source>
        <dbReference type="Proteomes" id="UP000183208"/>
    </source>
</evidence>
<dbReference type="Proteomes" id="UP000183208">
    <property type="component" value="Unassembled WGS sequence"/>
</dbReference>
<dbReference type="SUPFAM" id="SSF51735">
    <property type="entry name" value="NAD(P)-binding Rossmann-fold domains"/>
    <property type="match status" value="1"/>
</dbReference>
<dbReference type="EMBL" id="FNTI01000001">
    <property type="protein sequence ID" value="SED75146.1"/>
    <property type="molecule type" value="Genomic_DNA"/>
</dbReference>
<dbReference type="PANTHER" id="PTHR43205:SF7">
    <property type="entry name" value="PROSTAGLANDIN REDUCTASE 1"/>
    <property type="match status" value="1"/>
</dbReference>
<dbReference type="Pfam" id="PF16884">
    <property type="entry name" value="ADH_N_2"/>
    <property type="match status" value="1"/>
</dbReference>
<gene>
    <name evidence="3" type="ORF">SAMN05444171_5036</name>
</gene>
<dbReference type="AlphaFoldDB" id="A0A1M7CU30"/>
<reference evidence="3 4" key="1">
    <citation type="submission" date="2016-10" db="EMBL/GenBank/DDBJ databases">
        <authorList>
            <person name="de Groot N.N."/>
        </authorList>
    </citation>
    <scope>NUCLEOTIDE SEQUENCE [LARGE SCALE GENOMIC DNA]</scope>
    <source>
        <strain evidence="3 4">GAS522</strain>
    </source>
</reference>
<sequence length="338" mass="36394">MTDIRNRQWILNARPAGKLTGEEFRWNETAIPQPSDGQVLLRTLWLSIDPAQRIWMARDSYKPAVPLGDVMHSFSVGQVVKSCHPDFKPGDVVRGDFSWQDYVVTDGKGFGGMHKVPPGTPPNLSLSLFGLNGLTSYFGMIETGRVKSGETVVVSGAAGATGSVAGQIARIKGCRVIGTAGGREKCDWLVNQARFDAAIDYKSEDIGARLSQLCSNGIDVFFDNVGGIVLNEVLARINLNARIVLCGSISKSDASEPGPANYSNLVAKRARMEGFTGLDYPSRFPEALEALGGWQRDGSLVHKEDVAVGLENAPKALLRLFAGENFGKQLVKVADAAN</sequence>
<dbReference type="OrthoDB" id="9805663at2"/>
<feature type="domain" description="Enoyl reductase (ER)" evidence="2">
    <location>
        <begin position="21"/>
        <end position="331"/>
    </location>
</feature>
<keyword evidence="1" id="KW-0560">Oxidoreductase</keyword>
<dbReference type="SMART" id="SM00829">
    <property type="entry name" value="PKS_ER"/>
    <property type="match status" value="1"/>
</dbReference>
<dbReference type="GO" id="GO:0016628">
    <property type="term" value="F:oxidoreductase activity, acting on the CH-CH group of donors, NAD or NADP as acceptor"/>
    <property type="evidence" value="ECO:0007669"/>
    <property type="project" value="InterPro"/>
</dbReference>
<dbReference type="InterPro" id="IPR045010">
    <property type="entry name" value="MDR_fam"/>
</dbReference>
<name>A0A1M7CU30_9BRAD</name>
<dbReference type="InterPro" id="IPR041694">
    <property type="entry name" value="ADH_N_2"/>
</dbReference>
<dbReference type="InterPro" id="IPR011032">
    <property type="entry name" value="GroES-like_sf"/>
</dbReference>
<dbReference type="Gene3D" id="3.40.50.720">
    <property type="entry name" value="NAD(P)-binding Rossmann-like Domain"/>
    <property type="match status" value="1"/>
</dbReference>
<dbReference type="InterPro" id="IPR013149">
    <property type="entry name" value="ADH-like_C"/>
</dbReference>
<dbReference type="CDD" id="cd05288">
    <property type="entry name" value="PGDH"/>
    <property type="match status" value="1"/>
</dbReference>
<dbReference type="PANTHER" id="PTHR43205">
    <property type="entry name" value="PROSTAGLANDIN REDUCTASE"/>
    <property type="match status" value="1"/>
</dbReference>
<organism evidence="3 4">
    <name type="scientific">Bradyrhizobium lablabi</name>
    <dbReference type="NCBI Taxonomy" id="722472"/>
    <lineage>
        <taxon>Bacteria</taxon>
        <taxon>Pseudomonadati</taxon>
        <taxon>Pseudomonadota</taxon>
        <taxon>Alphaproteobacteria</taxon>
        <taxon>Hyphomicrobiales</taxon>
        <taxon>Nitrobacteraceae</taxon>
        <taxon>Bradyrhizobium</taxon>
    </lineage>
</organism>
<evidence type="ECO:0000313" key="3">
    <source>
        <dbReference type="EMBL" id="SED75146.1"/>
    </source>
</evidence>
<dbReference type="InterPro" id="IPR036291">
    <property type="entry name" value="NAD(P)-bd_dom_sf"/>
</dbReference>
<dbReference type="FunFam" id="3.40.50.720:FF:000121">
    <property type="entry name" value="Prostaglandin reductase 2"/>
    <property type="match status" value="1"/>
</dbReference>
<dbReference type="SUPFAM" id="SSF50129">
    <property type="entry name" value="GroES-like"/>
    <property type="match status" value="1"/>
</dbReference>
<dbReference type="RefSeq" id="WP_074824808.1">
    <property type="nucleotide sequence ID" value="NZ_FNTI01000001.1"/>
</dbReference>
<evidence type="ECO:0000259" key="2">
    <source>
        <dbReference type="SMART" id="SM00829"/>
    </source>
</evidence>
<accession>A0A1M7CU30</accession>
<dbReference type="Gene3D" id="3.90.180.10">
    <property type="entry name" value="Medium-chain alcohol dehydrogenases, catalytic domain"/>
    <property type="match status" value="1"/>
</dbReference>
<evidence type="ECO:0000256" key="1">
    <source>
        <dbReference type="ARBA" id="ARBA00023002"/>
    </source>
</evidence>
<protein>
    <recommendedName>
        <fullName evidence="2">Enoyl reductase (ER) domain-containing protein</fullName>
    </recommendedName>
</protein>